<evidence type="ECO:0000256" key="1">
    <source>
        <dbReference type="SAM" id="MobiDB-lite"/>
    </source>
</evidence>
<accession>A0ABN2I7W1</accession>
<protein>
    <recommendedName>
        <fullName evidence="6">SDR-like Ig domain-containing protein</fullName>
    </recommendedName>
</protein>
<evidence type="ECO:0000313" key="5">
    <source>
        <dbReference type="Proteomes" id="UP001501690"/>
    </source>
</evidence>
<feature type="region of interest" description="Disordered" evidence="1">
    <location>
        <begin position="220"/>
        <end position="241"/>
    </location>
</feature>
<feature type="compositionally biased region" description="Low complexity" evidence="1">
    <location>
        <begin position="226"/>
        <end position="238"/>
    </location>
</feature>
<keyword evidence="5" id="KW-1185">Reference proteome</keyword>
<feature type="signal peptide" evidence="3">
    <location>
        <begin position="1"/>
        <end position="26"/>
    </location>
</feature>
<dbReference type="EMBL" id="BAAAPL010000001">
    <property type="protein sequence ID" value="GAA1699720.1"/>
    <property type="molecule type" value="Genomic_DNA"/>
</dbReference>
<evidence type="ECO:0000313" key="4">
    <source>
        <dbReference type="EMBL" id="GAA1699720.1"/>
    </source>
</evidence>
<proteinExistence type="predicted"/>
<dbReference type="RefSeq" id="WP_344071345.1">
    <property type="nucleotide sequence ID" value="NZ_BAAAPL010000001.1"/>
</dbReference>
<keyword evidence="2" id="KW-0472">Membrane</keyword>
<feature type="chain" id="PRO_5047316664" description="SDR-like Ig domain-containing protein" evidence="3">
    <location>
        <begin position="27"/>
        <end position="315"/>
    </location>
</feature>
<name>A0ABN2I7W1_9MICO</name>
<reference evidence="4 5" key="1">
    <citation type="journal article" date="2019" name="Int. J. Syst. Evol. Microbiol.">
        <title>The Global Catalogue of Microorganisms (GCM) 10K type strain sequencing project: providing services to taxonomists for standard genome sequencing and annotation.</title>
        <authorList>
            <consortium name="The Broad Institute Genomics Platform"/>
            <consortium name="The Broad Institute Genome Sequencing Center for Infectious Disease"/>
            <person name="Wu L."/>
            <person name="Ma J."/>
        </authorList>
    </citation>
    <scope>NUCLEOTIDE SEQUENCE [LARGE SCALE GENOMIC DNA]</scope>
    <source>
        <strain evidence="4 5">JCM 15577</strain>
    </source>
</reference>
<dbReference type="Proteomes" id="UP001501690">
    <property type="component" value="Unassembled WGS sequence"/>
</dbReference>
<evidence type="ECO:0000256" key="3">
    <source>
        <dbReference type="SAM" id="SignalP"/>
    </source>
</evidence>
<gene>
    <name evidence="4" type="ORF">GCM10009808_16650</name>
</gene>
<sequence>MRPRWALSTAAIGIALTTLTASPAMAVADEGSGNILLSNDGVSWGPSLTDPLFPSGTRIVPGDSLDADFWVKNNSDTNAWVSLRMNGLEVSFPQYALTMAVALDGATSGRAFIEGGQCYTLVPARYMTPGQALHIDTSLSFDAINSSLSQNKTAQLVFTVQLTEAVVAVRTPADCPVAPGVTPGGAAGGPTIPPSPGATTGTDTAQVGGEVTTEVFGQNTREGAEQDAAAAAPTTAGPHPRDPVICGGRIGAGLADQCERLIAQGEGIGRTPLYPNSGTFGAWWALLFGFVAVGALLTYLQRELRTRDRTIVWEH</sequence>
<feature type="transmembrane region" description="Helical" evidence="2">
    <location>
        <begin position="280"/>
        <end position="300"/>
    </location>
</feature>
<evidence type="ECO:0008006" key="6">
    <source>
        <dbReference type="Google" id="ProtNLM"/>
    </source>
</evidence>
<organism evidence="4 5">
    <name type="scientific">Microbacterium sediminicola</name>
    <dbReference type="NCBI Taxonomy" id="415210"/>
    <lineage>
        <taxon>Bacteria</taxon>
        <taxon>Bacillati</taxon>
        <taxon>Actinomycetota</taxon>
        <taxon>Actinomycetes</taxon>
        <taxon>Micrococcales</taxon>
        <taxon>Microbacteriaceae</taxon>
        <taxon>Microbacterium</taxon>
    </lineage>
</organism>
<keyword evidence="2" id="KW-1133">Transmembrane helix</keyword>
<comment type="caution">
    <text evidence="4">The sequence shown here is derived from an EMBL/GenBank/DDBJ whole genome shotgun (WGS) entry which is preliminary data.</text>
</comment>
<evidence type="ECO:0000256" key="2">
    <source>
        <dbReference type="SAM" id="Phobius"/>
    </source>
</evidence>
<keyword evidence="3" id="KW-0732">Signal</keyword>
<keyword evidence="2" id="KW-0812">Transmembrane</keyword>